<gene>
    <name evidence="1" type="ORF">NDU88_005805</name>
</gene>
<sequence>MDWVWGLKNWCSGCLKTFVKIRVRFKDFYSLRIDDTDNAEREPILKEIDQMRQELKNREDHESYEKKMDGITKRLTKHEDEIVL</sequence>
<evidence type="ECO:0000313" key="2">
    <source>
        <dbReference type="Proteomes" id="UP001066276"/>
    </source>
</evidence>
<comment type="caution">
    <text evidence="1">The sequence shown here is derived from an EMBL/GenBank/DDBJ whole genome shotgun (WGS) entry which is preliminary data.</text>
</comment>
<evidence type="ECO:0000313" key="1">
    <source>
        <dbReference type="EMBL" id="KAJ1173981.1"/>
    </source>
</evidence>
<name>A0AAV7TD03_PLEWA</name>
<accession>A0AAV7TD03</accession>
<dbReference type="Proteomes" id="UP001066276">
    <property type="component" value="Chromosome 4_1"/>
</dbReference>
<proteinExistence type="predicted"/>
<dbReference type="AlphaFoldDB" id="A0AAV7TD03"/>
<organism evidence="1 2">
    <name type="scientific">Pleurodeles waltl</name>
    <name type="common">Iberian ribbed newt</name>
    <dbReference type="NCBI Taxonomy" id="8319"/>
    <lineage>
        <taxon>Eukaryota</taxon>
        <taxon>Metazoa</taxon>
        <taxon>Chordata</taxon>
        <taxon>Craniata</taxon>
        <taxon>Vertebrata</taxon>
        <taxon>Euteleostomi</taxon>
        <taxon>Amphibia</taxon>
        <taxon>Batrachia</taxon>
        <taxon>Caudata</taxon>
        <taxon>Salamandroidea</taxon>
        <taxon>Salamandridae</taxon>
        <taxon>Pleurodelinae</taxon>
        <taxon>Pleurodeles</taxon>
    </lineage>
</organism>
<reference evidence="1" key="1">
    <citation type="journal article" date="2022" name="bioRxiv">
        <title>Sequencing and chromosome-scale assembly of the giantPleurodeles waltlgenome.</title>
        <authorList>
            <person name="Brown T."/>
            <person name="Elewa A."/>
            <person name="Iarovenko S."/>
            <person name="Subramanian E."/>
            <person name="Araus A.J."/>
            <person name="Petzold A."/>
            <person name="Susuki M."/>
            <person name="Suzuki K.-i.T."/>
            <person name="Hayashi T."/>
            <person name="Toyoda A."/>
            <person name="Oliveira C."/>
            <person name="Osipova E."/>
            <person name="Leigh N.D."/>
            <person name="Simon A."/>
            <person name="Yun M.H."/>
        </authorList>
    </citation>
    <scope>NUCLEOTIDE SEQUENCE</scope>
    <source>
        <strain evidence="1">20211129_DDA</strain>
        <tissue evidence="1">Liver</tissue>
    </source>
</reference>
<dbReference type="EMBL" id="JANPWB010000007">
    <property type="protein sequence ID" value="KAJ1173981.1"/>
    <property type="molecule type" value="Genomic_DNA"/>
</dbReference>
<keyword evidence="2" id="KW-1185">Reference proteome</keyword>
<protein>
    <submittedName>
        <fullName evidence="1">Uncharacterized protein</fullName>
    </submittedName>
</protein>